<comment type="caution">
    <text evidence="3">The sequence shown here is derived from an EMBL/GenBank/DDBJ whole genome shotgun (WGS) entry which is preliminary data.</text>
</comment>
<dbReference type="Proteomes" id="UP000691718">
    <property type="component" value="Unassembled WGS sequence"/>
</dbReference>
<protein>
    <submittedName>
        <fullName evidence="3">(apollo) hypothetical protein</fullName>
    </submittedName>
</protein>
<proteinExistence type="predicted"/>
<dbReference type="AlphaFoldDB" id="A0A8S3Y6E0"/>
<name>A0A8S3Y6E0_PARAO</name>
<dbReference type="EMBL" id="CAJQZP010001593">
    <property type="protein sequence ID" value="CAG5055974.1"/>
    <property type="molecule type" value="Genomic_DNA"/>
</dbReference>
<evidence type="ECO:0000313" key="3">
    <source>
        <dbReference type="EMBL" id="CAG5055974.1"/>
    </source>
</evidence>
<organism evidence="3 4">
    <name type="scientific">Parnassius apollo</name>
    <name type="common">Apollo butterfly</name>
    <name type="synonym">Papilio apollo</name>
    <dbReference type="NCBI Taxonomy" id="110799"/>
    <lineage>
        <taxon>Eukaryota</taxon>
        <taxon>Metazoa</taxon>
        <taxon>Ecdysozoa</taxon>
        <taxon>Arthropoda</taxon>
        <taxon>Hexapoda</taxon>
        <taxon>Insecta</taxon>
        <taxon>Pterygota</taxon>
        <taxon>Neoptera</taxon>
        <taxon>Endopterygota</taxon>
        <taxon>Lepidoptera</taxon>
        <taxon>Glossata</taxon>
        <taxon>Ditrysia</taxon>
        <taxon>Papilionoidea</taxon>
        <taxon>Papilionidae</taxon>
        <taxon>Parnassiinae</taxon>
        <taxon>Parnassini</taxon>
        <taxon>Parnassius</taxon>
        <taxon>Parnassius</taxon>
    </lineage>
</organism>
<feature type="coiled-coil region" evidence="1">
    <location>
        <begin position="12"/>
        <end position="53"/>
    </location>
</feature>
<reference evidence="3" key="1">
    <citation type="submission" date="2021-04" db="EMBL/GenBank/DDBJ databases">
        <authorList>
            <person name="Tunstrom K."/>
        </authorList>
    </citation>
    <scope>NUCLEOTIDE SEQUENCE</scope>
</reference>
<dbReference type="OrthoDB" id="7490061at2759"/>
<keyword evidence="4" id="KW-1185">Reference proteome</keyword>
<evidence type="ECO:0000256" key="2">
    <source>
        <dbReference type="SAM" id="MobiDB-lite"/>
    </source>
</evidence>
<evidence type="ECO:0000256" key="1">
    <source>
        <dbReference type="SAM" id="Coils"/>
    </source>
</evidence>
<accession>A0A8S3Y6E0</accession>
<keyword evidence="1" id="KW-0175">Coiled coil</keyword>
<evidence type="ECO:0000313" key="4">
    <source>
        <dbReference type="Proteomes" id="UP000691718"/>
    </source>
</evidence>
<gene>
    <name evidence="3" type="ORF">PAPOLLO_LOCUS26588</name>
</gene>
<sequence length="216" mass="24369">MPDFSILNDNEVAQLKDTINELRSQLDSAHNEVQNLLTENHILQKIIKDQQNKINQLTTICTSNKKQPRKVNRSNNVAKKIDFSEKTVSLTTIKNCPATSLTYNQPCENHYEVKSVETSASCCSSKENIDISTTKNTSSKSQDTLPSTNQTKSETDSVPNQGSKTDSVTKRRLLIFGAQLCSKLASRLIKLRYNTKYEHYDIYGCIKPFATTEEID</sequence>
<feature type="region of interest" description="Disordered" evidence="2">
    <location>
        <begin position="133"/>
        <end position="165"/>
    </location>
</feature>